<evidence type="ECO:0000313" key="1">
    <source>
        <dbReference type="EMBL" id="BDS11355.1"/>
    </source>
</evidence>
<accession>A0A915YE36</accession>
<reference evidence="1" key="1">
    <citation type="submission" date="2022-09" db="EMBL/GenBank/DDBJ databases">
        <title>Aureispira anguillicida sp. nov., isolated from Leptocephalus of Japanese eel Anguilla japonica.</title>
        <authorList>
            <person name="Yuasa K."/>
            <person name="Mekata T."/>
            <person name="Ikunari K."/>
        </authorList>
    </citation>
    <scope>NUCLEOTIDE SEQUENCE</scope>
    <source>
        <strain evidence="1">EL160426</strain>
    </source>
</reference>
<keyword evidence="2" id="KW-1185">Reference proteome</keyword>
<protein>
    <submittedName>
        <fullName evidence="1">Uncharacterized protein</fullName>
    </submittedName>
</protein>
<evidence type="ECO:0000313" key="2">
    <source>
        <dbReference type="Proteomes" id="UP001060919"/>
    </source>
</evidence>
<dbReference type="Proteomes" id="UP001060919">
    <property type="component" value="Chromosome"/>
</dbReference>
<dbReference type="KEGG" id="aup:AsAng_0020670"/>
<sequence>MTNDIKEISKKLHGRFANVLYCVYEEKELVLDDCKATSVRRFNGIIEFEKIISFFDKSFGKH</sequence>
<dbReference type="AlphaFoldDB" id="A0A915YE36"/>
<organism evidence="1 2">
    <name type="scientific">Aureispira anguillae</name>
    <dbReference type="NCBI Taxonomy" id="2864201"/>
    <lineage>
        <taxon>Bacteria</taxon>
        <taxon>Pseudomonadati</taxon>
        <taxon>Bacteroidota</taxon>
        <taxon>Saprospiria</taxon>
        <taxon>Saprospirales</taxon>
        <taxon>Saprospiraceae</taxon>
        <taxon>Aureispira</taxon>
    </lineage>
</organism>
<name>A0A915YE36_9BACT</name>
<dbReference type="EMBL" id="AP026867">
    <property type="protein sequence ID" value="BDS11355.1"/>
    <property type="molecule type" value="Genomic_DNA"/>
</dbReference>
<gene>
    <name evidence="1" type="ORF">AsAng_0020670</name>
</gene>
<proteinExistence type="predicted"/>